<proteinExistence type="predicted"/>
<dbReference type="InterPro" id="IPR055414">
    <property type="entry name" value="LRR_R13L4/SHOC2-like"/>
</dbReference>
<evidence type="ECO:0000256" key="2">
    <source>
        <dbReference type="ARBA" id="ARBA00022737"/>
    </source>
</evidence>
<dbReference type="InterPro" id="IPR003591">
    <property type="entry name" value="Leu-rich_rpt_typical-subtyp"/>
</dbReference>
<dbReference type="GO" id="GO:0051707">
    <property type="term" value="P:response to other organism"/>
    <property type="evidence" value="ECO:0007669"/>
    <property type="project" value="UniProtKB-ARBA"/>
</dbReference>
<dbReference type="SUPFAM" id="SSF52058">
    <property type="entry name" value="L domain-like"/>
    <property type="match status" value="1"/>
</dbReference>
<dbReference type="Pfam" id="PF23598">
    <property type="entry name" value="LRR_14"/>
    <property type="match status" value="1"/>
</dbReference>
<accession>A0AAV9L2B1</accession>
<dbReference type="Gene3D" id="3.80.10.10">
    <property type="entry name" value="Ribonuclease Inhibitor"/>
    <property type="match status" value="3"/>
</dbReference>
<feature type="domain" description="C-JID" evidence="3">
    <location>
        <begin position="403"/>
        <end position="547"/>
    </location>
</feature>
<evidence type="ECO:0000259" key="3">
    <source>
        <dbReference type="Pfam" id="PF20160"/>
    </source>
</evidence>
<evidence type="ECO:0000259" key="4">
    <source>
        <dbReference type="Pfam" id="PF23598"/>
    </source>
</evidence>
<dbReference type="EMBL" id="JAWPEI010000008">
    <property type="protein sequence ID" value="KAK4718969.1"/>
    <property type="molecule type" value="Genomic_DNA"/>
</dbReference>
<comment type="caution">
    <text evidence="5">The sequence shown here is derived from an EMBL/GenBank/DDBJ whole genome shotgun (WGS) entry which is preliminary data.</text>
</comment>
<keyword evidence="1" id="KW-0433">Leucine-rich repeat</keyword>
<evidence type="ECO:0000313" key="5">
    <source>
        <dbReference type="EMBL" id="KAK4718969.1"/>
    </source>
</evidence>
<gene>
    <name evidence="5" type="ORF">R3W88_017307</name>
</gene>
<dbReference type="PROSITE" id="PS51450">
    <property type="entry name" value="LRR"/>
    <property type="match status" value="1"/>
</dbReference>
<dbReference type="InterPro" id="IPR001611">
    <property type="entry name" value="Leu-rich_rpt"/>
</dbReference>
<feature type="domain" description="Disease resistance R13L4/SHOC-2-like LRR" evidence="4">
    <location>
        <begin position="105"/>
        <end position="243"/>
    </location>
</feature>
<name>A0AAV9L2B1_9SOLN</name>
<evidence type="ECO:0000256" key="1">
    <source>
        <dbReference type="ARBA" id="ARBA00022614"/>
    </source>
</evidence>
<protein>
    <submittedName>
        <fullName evidence="5">Uncharacterized protein</fullName>
    </submittedName>
</protein>
<dbReference type="InterPro" id="IPR032675">
    <property type="entry name" value="LRR_dom_sf"/>
</dbReference>
<sequence>MPCLRLLIVKGEEVWHHDLICDPIECLPSNLKWLDWSYYSFESLPAYYEPGNLVGLHMTFSSLAEVFKEPKRIILKSCVSLVEVHPSIGHLRKVVFLNMEYCESLKSLPSSIQMESLKSFNLSGCEKLEKFPEIQGNMELLSELFLAHTAIWELPSSVGLLSGISLLDLRSCKYLVRLPASVSEMRKLKILTVKGCSRLAHFPENLGDLNQLEELYAGNTAIWQLPDSLGNLSKLKVLSLRRGRKVKYQAGGSLMLPPFWDGCNLSDNQTAAPMNLPSLLELNLSRNKFISLSDIISRLSQLRYLNITQCQELKKLPILPQSIEELYAEDFLAKQSIAKLQMYPRLNLVSFTNYNFDQQSYTKDSNGSSVLDEILGSFLSRNMDNVVQSSLNSDYRVTCSIVFPECAIPTWFKHQSVKEKMLLELPINWYNDKFKGFAICCATLIGAGVLNPDSGLSKKYDYAFVKAKLICKDDLEDLIVLEKECKVGTASRTYGLYVCFVYIPLYASLQVSGTDVGNINRYSLFEASIHGRIVRQWGVHLIYEDESTFFAEKYGSVGFTPLKLKRG</sequence>
<evidence type="ECO:0000313" key="6">
    <source>
        <dbReference type="Proteomes" id="UP001311915"/>
    </source>
</evidence>
<dbReference type="Proteomes" id="UP001311915">
    <property type="component" value="Unassembled WGS sequence"/>
</dbReference>
<dbReference type="GO" id="GO:0006952">
    <property type="term" value="P:defense response"/>
    <property type="evidence" value="ECO:0007669"/>
    <property type="project" value="UniProtKB-ARBA"/>
</dbReference>
<dbReference type="PANTHER" id="PTHR48051:SF1">
    <property type="entry name" value="RAS SUPPRESSOR PROTEIN 1"/>
    <property type="match status" value="1"/>
</dbReference>
<dbReference type="Pfam" id="PF20160">
    <property type="entry name" value="C-JID"/>
    <property type="match status" value="1"/>
</dbReference>
<dbReference type="SMART" id="SM00369">
    <property type="entry name" value="LRR_TYP"/>
    <property type="match status" value="3"/>
</dbReference>
<reference evidence="5 6" key="1">
    <citation type="submission" date="2023-10" db="EMBL/GenBank/DDBJ databases">
        <title>Genome-Wide Identification Analysis in wild type Solanum Pinnatisectum Reveals Some Genes Defensing Phytophthora Infestans.</title>
        <authorList>
            <person name="Sun C."/>
        </authorList>
    </citation>
    <scope>NUCLEOTIDE SEQUENCE [LARGE SCALE GENOMIC DNA]</scope>
    <source>
        <strain evidence="5">LQN</strain>
        <tissue evidence="5">Leaf</tissue>
    </source>
</reference>
<organism evidence="5 6">
    <name type="scientific">Solanum pinnatisectum</name>
    <name type="common">tansyleaf nightshade</name>
    <dbReference type="NCBI Taxonomy" id="50273"/>
    <lineage>
        <taxon>Eukaryota</taxon>
        <taxon>Viridiplantae</taxon>
        <taxon>Streptophyta</taxon>
        <taxon>Embryophyta</taxon>
        <taxon>Tracheophyta</taxon>
        <taxon>Spermatophyta</taxon>
        <taxon>Magnoliopsida</taxon>
        <taxon>eudicotyledons</taxon>
        <taxon>Gunneridae</taxon>
        <taxon>Pentapetalae</taxon>
        <taxon>asterids</taxon>
        <taxon>lamiids</taxon>
        <taxon>Solanales</taxon>
        <taxon>Solanaceae</taxon>
        <taxon>Solanoideae</taxon>
        <taxon>Solaneae</taxon>
        <taxon>Solanum</taxon>
    </lineage>
</organism>
<keyword evidence="2" id="KW-0677">Repeat</keyword>
<dbReference type="AlphaFoldDB" id="A0AAV9L2B1"/>
<dbReference type="InterPro" id="IPR050216">
    <property type="entry name" value="LRR_domain-containing"/>
</dbReference>
<dbReference type="GO" id="GO:0005737">
    <property type="term" value="C:cytoplasm"/>
    <property type="evidence" value="ECO:0007669"/>
    <property type="project" value="TreeGrafter"/>
</dbReference>
<dbReference type="PANTHER" id="PTHR48051">
    <property type="match status" value="1"/>
</dbReference>
<dbReference type="InterPro" id="IPR045344">
    <property type="entry name" value="C-JID"/>
</dbReference>
<keyword evidence="6" id="KW-1185">Reference proteome</keyword>